<sequence length="127" mass="13070">MSKDLHIFTNGVDPFVFKVKKLVVHVHAGAPPAGVGPVAGQPGGGAAAGPAGYTPVGPLLGVRVMSAGDEYLLEQVDGWRSDWAEGKVIARTDSYDGPSLSQLDSVLESLSDAQSDDVTAVVIQLDG</sequence>
<keyword evidence="2" id="KW-1185">Reference proteome</keyword>
<comment type="caution">
    <text evidence="1">The sequence shown here is derived from an EMBL/GenBank/DDBJ whole genome shotgun (WGS) entry which is preliminary data.</text>
</comment>
<gene>
    <name evidence="1" type="ORF">GCM10009744_18200</name>
</gene>
<organism evidence="1 2">
    <name type="scientific">Kribbella alba</name>
    <dbReference type="NCBI Taxonomy" id="190197"/>
    <lineage>
        <taxon>Bacteria</taxon>
        <taxon>Bacillati</taxon>
        <taxon>Actinomycetota</taxon>
        <taxon>Actinomycetes</taxon>
        <taxon>Propionibacteriales</taxon>
        <taxon>Kribbellaceae</taxon>
        <taxon>Kribbella</taxon>
    </lineage>
</organism>
<dbReference type="EMBL" id="BAAANE010000004">
    <property type="protein sequence ID" value="GAA1630488.1"/>
    <property type="molecule type" value="Genomic_DNA"/>
</dbReference>
<protein>
    <submittedName>
        <fullName evidence="1">Uncharacterized protein</fullName>
    </submittedName>
</protein>
<name>A0ABN2F4K8_9ACTN</name>
<evidence type="ECO:0000313" key="1">
    <source>
        <dbReference type="EMBL" id="GAA1630488.1"/>
    </source>
</evidence>
<reference evidence="1 2" key="1">
    <citation type="journal article" date="2019" name="Int. J. Syst. Evol. Microbiol.">
        <title>The Global Catalogue of Microorganisms (GCM) 10K type strain sequencing project: providing services to taxonomists for standard genome sequencing and annotation.</title>
        <authorList>
            <consortium name="The Broad Institute Genomics Platform"/>
            <consortium name="The Broad Institute Genome Sequencing Center for Infectious Disease"/>
            <person name="Wu L."/>
            <person name="Ma J."/>
        </authorList>
    </citation>
    <scope>NUCLEOTIDE SEQUENCE [LARGE SCALE GENOMIC DNA]</scope>
    <source>
        <strain evidence="1 2">JCM 14306</strain>
    </source>
</reference>
<evidence type="ECO:0000313" key="2">
    <source>
        <dbReference type="Proteomes" id="UP001501319"/>
    </source>
</evidence>
<dbReference type="Proteomes" id="UP001501319">
    <property type="component" value="Unassembled WGS sequence"/>
</dbReference>
<dbReference type="RefSeq" id="WP_344110517.1">
    <property type="nucleotide sequence ID" value="NZ_BAAANE010000004.1"/>
</dbReference>
<accession>A0ABN2F4K8</accession>
<proteinExistence type="predicted"/>